<evidence type="ECO:0000313" key="1">
    <source>
        <dbReference type="EMBL" id="MDE8565344.1"/>
    </source>
</evidence>
<gene>
    <name evidence="1" type="ORF">PNH38_15935</name>
</gene>
<dbReference type="EMBL" id="JAQOTG010000021">
    <property type="protein sequence ID" value="MDE8565344.1"/>
    <property type="molecule type" value="Genomic_DNA"/>
</dbReference>
<protein>
    <submittedName>
        <fullName evidence="1">Uncharacterized protein</fullName>
    </submittedName>
</protein>
<sequence length="55" mass="6257">MTLSTTILTFFIDDGGLTPDWLEATWQTRNMAECLRRTRTVTQDGSIYKQSEGLS</sequence>
<dbReference type="Proteomes" id="UP001213979">
    <property type="component" value="Unassembled WGS sequence"/>
</dbReference>
<reference evidence="1 2" key="1">
    <citation type="submission" date="2023-01" db="EMBL/GenBank/DDBJ databases">
        <title>Genome-based reclassification of Anoxybacillus geothermalis as a later heterotypic synonym of Anoxybacillus rupiensis.</title>
        <authorList>
            <person name="Inan Bektas K."/>
            <person name="Canakci S."/>
            <person name="Belduz A.A."/>
            <person name="Guler H.H."/>
        </authorList>
    </citation>
    <scope>NUCLEOTIDE SEQUENCE [LARGE SCALE GENOMIC DNA]</scope>
    <source>
        <strain evidence="1 2">DSM 17127</strain>
    </source>
</reference>
<accession>A0ABT5W920</accession>
<evidence type="ECO:0000313" key="2">
    <source>
        <dbReference type="Proteomes" id="UP001213979"/>
    </source>
</evidence>
<proteinExistence type="predicted"/>
<keyword evidence="2" id="KW-1185">Reference proteome</keyword>
<organism evidence="1 2">
    <name type="scientific">Anoxybacteroides rupiense</name>
    <dbReference type="NCBI Taxonomy" id="311460"/>
    <lineage>
        <taxon>Bacteria</taxon>
        <taxon>Bacillati</taxon>
        <taxon>Bacillota</taxon>
        <taxon>Bacilli</taxon>
        <taxon>Bacillales</taxon>
        <taxon>Anoxybacillaceae</taxon>
        <taxon>Anoxybacteroides</taxon>
    </lineage>
</organism>
<name>A0ABT5W920_9BACL</name>
<comment type="caution">
    <text evidence="1">The sequence shown here is derived from an EMBL/GenBank/DDBJ whole genome shotgun (WGS) entry which is preliminary data.</text>
</comment>